<dbReference type="NCBIfam" id="TIGR00044">
    <property type="entry name" value="YggS family pyridoxal phosphate-dependent enzyme"/>
    <property type="match status" value="1"/>
</dbReference>
<dbReference type="EMBL" id="JACSQZ010000002">
    <property type="protein sequence ID" value="MBD7913637.1"/>
    <property type="molecule type" value="Genomic_DNA"/>
</dbReference>
<dbReference type="InterPro" id="IPR011078">
    <property type="entry name" value="PyrdxlP_homeostasis"/>
</dbReference>
<evidence type="ECO:0000256" key="3">
    <source>
        <dbReference type="RuleBase" id="RU004514"/>
    </source>
</evidence>
<comment type="function">
    <text evidence="2">Pyridoxal 5'-phosphate (PLP)-binding protein, which is involved in PLP homeostasis.</text>
</comment>
<evidence type="ECO:0000256" key="1">
    <source>
        <dbReference type="ARBA" id="ARBA00022898"/>
    </source>
</evidence>
<keyword evidence="6" id="KW-1185">Reference proteome</keyword>
<gene>
    <name evidence="5" type="ORF">H9660_00600</name>
</gene>
<proteinExistence type="inferred from homology"/>
<feature type="domain" description="Alanine racemase N-terminal" evidence="4">
    <location>
        <begin position="3"/>
        <end position="215"/>
    </location>
</feature>
<evidence type="ECO:0000313" key="5">
    <source>
        <dbReference type="EMBL" id="MBD7913637.1"/>
    </source>
</evidence>
<evidence type="ECO:0000259" key="4">
    <source>
        <dbReference type="Pfam" id="PF01168"/>
    </source>
</evidence>
<comment type="caution">
    <text evidence="5">The sequence shown here is derived from an EMBL/GenBank/DDBJ whole genome shotgun (WGS) entry which is preliminary data.</text>
</comment>
<dbReference type="PIRSF" id="PIRSF004848">
    <property type="entry name" value="YBL036c_PLPDEIII"/>
    <property type="match status" value="1"/>
</dbReference>
<evidence type="ECO:0000256" key="2">
    <source>
        <dbReference type="HAMAP-Rule" id="MF_02087"/>
    </source>
</evidence>
<feature type="modified residue" description="N6-(pyridoxal phosphate)lysine" evidence="2">
    <location>
        <position position="25"/>
    </location>
</feature>
<dbReference type="PROSITE" id="PS01211">
    <property type="entry name" value="UPF0001"/>
    <property type="match status" value="1"/>
</dbReference>
<organism evidence="5 6">
    <name type="scientific">Clostridium gallinarum</name>
    <dbReference type="NCBI Taxonomy" id="2762246"/>
    <lineage>
        <taxon>Bacteria</taxon>
        <taxon>Bacillati</taxon>
        <taxon>Bacillota</taxon>
        <taxon>Clostridia</taxon>
        <taxon>Eubacteriales</taxon>
        <taxon>Clostridiaceae</taxon>
        <taxon>Clostridium</taxon>
    </lineage>
</organism>
<dbReference type="PANTHER" id="PTHR10146">
    <property type="entry name" value="PROLINE SYNTHETASE CO-TRANSCRIBED BACTERIAL HOMOLOG PROTEIN"/>
    <property type="match status" value="1"/>
</dbReference>
<accession>A0ABR8PZP1</accession>
<dbReference type="HAMAP" id="MF_02087">
    <property type="entry name" value="PLP_homeostasis"/>
    <property type="match status" value="1"/>
</dbReference>
<dbReference type="InterPro" id="IPR029066">
    <property type="entry name" value="PLP-binding_barrel"/>
</dbReference>
<dbReference type="Gene3D" id="3.20.20.10">
    <property type="entry name" value="Alanine racemase"/>
    <property type="match status" value="1"/>
</dbReference>
<protein>
    <recommendedName>
        <fullName evidence="2">Pyridoxal phosphate homeostasis protein</fullName>
        <shortName evidence="2">PLP homeostasis protein</shortName>
    </recommendedName>
</protein>
<comment type="similarity">
    <text evidence="2 3">Belongs to the pyridoxal phosphate-binding protein YggS/PROSC family.</text>
</comment>
<evidence type="ECO:0000313" key="6">
    <source>
        <dbReference type="Proteomes" id="UP000640335"/>
    </source>
</evidence>
<dbReference type="SUPFAM" id="SSF51419">
    <property type="entry name" value="PLP-binding barrel"/>
    <property type="match status" value="1"/>
</dbReference>
<name>A0ABR8PZP1_9CLOT</name>
<reference evidence="5 6" key="1">
    <citation type="submission" date="2020-08" db="EMBL/GenBank/DDBJ databases">
        <title>A Genomic Blueprint of the Chicken Gut Microbiome.</title>
        <authorList>
            <person name="Gilroy R."/>
            <person name="Ravi A."/>
            <person name="Getino M."/>
            <person name="Pursley I."/>
            <person name="Horton D.L."/>
            <person name="Alikhan N.-F."/>
            <person name="Baker D."/>
            <person name="Gharbi K."/>
            <person name="Hall N."/>
            <person name="Watson M."/>
            <person name="Adriaenssens E.M."/>
            <person name="Foster-Nyarko E."/>
            <person name="Jarju S."/>
            <person name="Secka A."/>
            <person name="Antonio M."/>
            <person name="Oren A."/>
            <person name="Chaudhuri R."/>
            <person name="La Ragione R.M."/>
            <person name="Hildebrand F."/>
            <person name="Pallen M.J."/>
        </authorList>
    </citation>
    <scope>NUCLEOTIDE SEQUENCE [LARGE SCALE GENOMIC DNA]</scope>
    <source>
        <strain evidence="5 6">Sa3CUN1</strain>
    </source>
</reference>
<dbReference type="RefSeq" id="WP_191747457.1">
    <property type="nucleotide sequence ID" value="NZ_JACSQZ010000002.1"/>
</dbReference>
<dbReference type="Proteomes" id="UP000640335">
    <property type="component" value="Unassembled WGS sequence"/>
</dbReference>
<dbReference type="InterPro" id="IPR001608">
    <property type="entry name" value="Ala_racemase_N"/>
</dbReference>
<dbReference type="Pfam" id="PF01168">
    <property type="entry name" value="Ala_racemase_N"/>
    <property type="match status" value="1"/>
</dbReference>
<dbReference type="CDD" id="cd00635">
    <property type="entry name" value="PLPDE_III_YBL036c_like"/>
    <property type="match status" value="1"/>
</dbReference>
<keyword evidence="1 2" id="KW-0663">Pyridoxal phosphate</keyword>
<dbReference type="PANTHER" id="PTHR10146:SF14">
    <property type="entry name" value="PYRIDOXAL PHOSPHATE HOMEOSTASIS PROTEIN"/>
    <property type="match status" value="1"/>
</dbReference>
<sequence length="225" mass="25739">MSIEENLNKIKNDISKDITLVAVSKTKPIEDLKIAYNLGQRDFGENKVQEFIDKEESLPKDIRWHFIGNLQTNKVKYLVGKVNLIHSLSSIKLLKKIDEEFAKKDCIANVLIQINIGREETKGGIFEEDIESFINEVEACNNCKVKGIMTIIPKGNDEENRYYFKKMKIIYDNLSKKSYKNITMEILSMGMTHDYKIALEEGSNLIRVGEGIFGKRNIIGGLTNE</sequence>